<gene>
    <name evidence="1" type="ORF">SAMN05192554_104154</name>
</gene>
<name>A0A1G9UJF4_9EURY</name>
<accession>A0A1G9UJF4</accession>
<dbReference type="EMBL" id="FNIA01000004">
    <property type="protein sequence ID" value="SDM59934.1"/>
    <property type="molecule type" value="Genomic_DNA"/>
</dbReference>
<keyword evidence="2" id="KW-1185">Reference proteome</keyword>
<dbReference type="Proteomes" id="UP000199370">
    <property type="component" value="Unassembled WGS sequence"/>
</dbReference>
<reference evidence="1 2" key="1">
    <citation type="submission" date="2016-10" db="EMBL/GenBank/DDBJ databases">
        <authorList>
            <person name="de Groot N.N."/>
        </authorList>
    </citation>
    <scope>NUCLEOTIDE SEQUENCE [LARGE SCALE GENOMIC DNA]</scope>
    <source>
        <strain evidence="2">EB21,IBRC-M 10013,KCTC 4048</strain>
    </source>
</reference>
<dbReference type="AlphaFoldDB" id="A0A1G9UJF4"/>
<evidence type="ECO:0000313" key="2">
    <source>
        <dbReference type="Proteomes" id="UP000199370"/>
    </source>
</evidence>
<dbReference type="STRING" id="996166.SAMN05192554_104154"/>
<organism evidence="1 2">
    <name type="scientific">Haloarchaeobius iranensis</name>
    <dbReference type="NCBI Taxonomy" id="996166"/>
    <lineage>
        <taxon>Archaea</taxon>
        <taxon>Methanobacteriati</taxon>
        <taxon>Methanobacteriota</taxon>
        <taxon>Stenosarchaea group</taxon>
        <taxon>Halobacteria</taxon>
        <taxon>Halobacteriales</taxon>
        <taxon>Halorubellaceae</taxon>
        <taxon>Haloarchaeobius</taxon>
    </lineage>
</organism>
<proteinExistence type="predicted"/>
<sequence>MSKKVKLLLALIVAALVYKMVTSGGSTVEVDYDLDEE</sequence>
<protein>
    <submittedName>
        <fullName evidence="1">Uncharacterized protein</fullName>
    </submittedName>
</protein>
<evidence type="ECO:0000313" key="1">
    <source>
        <dbReference type="EMBL" id="SDM59934.1"/>
    </source>
</evidence>